<dbReference type="GO" id="GO:0008168">
    <property type="term" value="F:methyltransferase activity"/>
    <property type="evidence" value="ECO:0007669"/>
    <property type="project" value="UniProtKB-KW"/>
</dbReference>
<evidence type="ECO:0000256" key="1">
    <source>
        <dbReference type="ARBA" id="ARBA00022603"/>
    </source>
</evidence>
<reference evidence="5 6" key="1">
    <citation type="journal article" date="2019" name="Int. J. Syst. Evol. Microbiol.">
        <title>The Global Catalogue of Microorganisms (GCM) 10K type strain sequencing project: providing services to taxonomists for standard genome sequencing and annotation.</title>
        <authorList>
            <consortium name="The Broad Institute Genomics Platform"/>
            <consortium name="The Broad Institute Genome Sequencing Center for Infectious Disease"/>
            <person name="Wu L."/>
            <person name="Ma J."/>
        </authorList>
    </citation>
    <scope>NUCLEOTIDE SEQUENCE [LARGE SCALE GENOMIC DNA]</scope>
    <source>
        <strain evidence="5 6">JCM 9383</strain>
    </source>
</reference>
<keyword evidence="3" id="KW-0949">S-adenosyl-L-methionine</keyword>
<dbReference type="Pfam" id="PF13649">
    <property type="entry name" value="Methyltransf_25"/>
    <property type="match status" value="1"/>
</dbReference>
<dbReference type="SUPFAM" id="SSF53335">
    <property type="entry name" value="S-adenosyl-L-methionine-dependent methyltransferases"/>
    <property type="match status" value="1"/>
</dbReference>
<evidence type="ECO:0000259" key="4">
    <source>
        <dbReference type="Pfam" id="PF13649"/>
    </source>
</evidence>
<organism evidence="5 6">
    <name type="scientific">Saccharopolyspora taberi</name>
    <dbReference type="NCBI Taxonomy" id="60895"/>
    <lineage>
        <taxon>Bacteria</taxon>
        <taxon>Bacillati</taxon>
        <taxon>Actinomycetota</taxon>
        <taxon>Actinomycetes</taxon>
        <taxon>Pseudonocardiales</taxon>
        <taxon>Pseudonocardiaceae</taxon>
        <taxon>Saccharopolyspora</taxon>
    </lineage>
</organism>
<dbReference type="InterPro" id="IPR041698">
    <property type="entry name" value="Methyltransf_25"/>
</dbReference>
<dbReference type="GO" id="GO:0032259">
    <property type="term" value="P:methylation"/>
    <property type="evidence" value="ECO:0007669"/>
    <property type="project" value="UniProtKB-KW"/>
</dbReference>
<keyword evidence="2" id="KW-0808">Transferase</keyword>
<proteinExistence type="predicted"/>
<evidence type="ECO:0000256" key="3">
    <source>
        <dbReference type="ARBA" id="ARBA00022691"/>
    </source>
</evidence>
<evidence type="ECO:0000256" key="2">
    <source>
        <dbReference type="ARBA" id="ARBA00022679"/>
    </source>
</evidence>
<dbReference type="EMBL" id="BAAAUX010000014">
    <property type="protein sequence ID" value="GAA2795543.1"/>
    <property type="molecule type" value="Genomic_DNA"/>
</dbReference>
<dbReference type="InterPro" id="IPR029063">
    <property type="entry name" value="SAM-dependent_MTases_sf"/>
</dbReference>
<name>A0ABN3VGY9_9PSEU</name>
<evidence type="ECO:0000313" key="5">
    <source>
        <dbReference type="EMBL" id="GAA2795543.1"/>
    </source>
</evidence>
<sequence length="240" mass="26040">MHDDSPVALSDIDFDQVYAGGEAFAGMRFERVPWDFGGPQPAVVELEAAGEISGAVLDAGCGLGENALFLAARGYHVTGVDAASGAVEQARARAAERGLDAEFAVADATRLDGFESRFDTVVDSALYHCLDSVQRTAYSAALHRATAPGARLHLVCFSDAIPGTLPVTKDDLRAHLGGHWNIDRIDETRYSTAFTRELLRRQRAESDLDRLGVTFDPDALDVDERDRVLIPAWRLRAVRA</sequence>
<dbReference type="Gene3D" id="3.40.50.150">
    <property type="entry name" value="Vaccinia Virus protein VP39"/>
    <property type="match status" value="1"/>
</dbReference>
<keyword evidence="6" id="KW-1185">Reference proteome</keyword>
<dbReference type="PANTHER" id="PTHR43464:SF19">
    <property type="entry name" value="UBIQUINONE BIOSYNTHESIS O-METHYLTRANSFERASE, MITOCHONDRIAL"/>
    <property type="match status" value="1"/>
</dbReference>
<keyword evidence="1 5" id="KW-0489">Methyltransferase</keyword>
<dbReference type="Proteomes" id="UP001500979">
    <property type="component" value="Unassembled WGS sequence"/>
</dbReference>
<dbReference type="PANTHER" id="PTHR43464">
    <property type="entry name" value="METHYLTRANSFERASE"/>
    <property type="match status" value="1"/>
</dbReference>
<gene>
    <name evidence="5" type="ORF">GCM10010470_33210</name>
</gene>
<protein>
    <submittedName>
        <fullName evidence="5">Class I SAM-dependent methyltransferase</fullName>
    </submittedName>
</protein>
<feature type="domain" description="Methyltransferase" evidence="4">
    <location>
        <begin position="56"/>
        <end position="149"/>
    </location>
</feature>
<dbReference type="RefSeq" id="WP_344680622.1">
    <property type="nucleotide sequence ID" value="NZ_BAAAUX010000014.1"/>
</dbReference>
<comment type="caution">
    <text evidence="5">The sequence shown here is derived from an EMBL/GenBank/DDBJ whole genome shotgun (WGS) entry which is preliminary data.</text>
</comment>
<evidence type="ECO:0000313" key="6">
    <source>
        <dbReference type="Proteomes" id="UP001500979"/>
    </source>
</evidence>
<accession>A0ABN3VGY9</accession>
<dbReference type="CDD" id="cd02440">
    <property type="entry name" value="AdoMet_MTases"/>
    <property type="match status" value="1"/>
</dbReference>